<keyword evidence="1" id="KW-0805">Transcription regulation</keyword>
<dbReference type="InterPro" id="IPR009057">
    <property type="entry name" value="Homeodomain-like_sf"/>
</dbReference>
<dbReference type="Pfam" id="PF02909">
    <property type="entry name" value="TetR_C_1"/>
    <property type="match status" value="1"/>
</dbReference>
<evidence type="ECO:0000313" key="7">
    <source>
        <dbReference type="EMBL" id="ADG27366.1"/>
    </source>
</evidence>
<evidence type="ECO:0000256" key="3">
    <source>
        <dbReference type="ARBA" id="ARBA00023163"/>
    </source>
</evidence>
<feature type="DNA-binding region" description="H-T-H motif" evidence="4">
    <location>
        <begin position="58"/>
        <end position="77"/>
    </location>
</feature>
<dbReference type="GeneID" id="65914550"/>
<dbReference type="PROSITE" id="PS50977">
    <property type="entry name" value="HTH_TETR_2"/>
    <property type="match status" value="1"/>
</dbReference>
<reference evidence="7" key="3">
    <citation type="journal article" date="2010" name="J. Bacteriol.">
        <title>The actinomycin biosynthetic gene cluster of Streptomyces chrysomallus: a genetic hall of mirrors for synthesis of a molecule with mirror symmetry.</title>
        <authorList>
            <person name="Keller U."/>
            <person name="Lang M."/>
            <person name="Crnovcic I."/>
            <person name="Pfennig F."/>
            <person name="Schauwecker F."/>
        </authorList>
    </citation>
    <scope>NUCLEOTIDE SEQUENCE</scope>
    <source>
        <strain evidence="7">ATCC 11523</strain>
    </source>
</reference>
<evidence type="ECO:0000256" key="5">
    <source>
        <dbReference type="SAM" id="MobiDB-lite"/>
    </source>
</evidence>
<dbReference type="Gene3D" id="1.10.10.60">
    <property type="entry name" value="Homeodomain-like"/>
    <property type="match status" value="1"/>
</dbReference>
<dbReference type="InterPro" id="IPR001647">
    <property type="entry name" value="HTH_TetR"/>
</dbReference>
<dbReference type="Gene3D" id="1.10.357.10">
    <property type="entry name" value="Tetracycline Repressor, domain 2"/>
    <property type="match status" value="1"/>
</dbReference>
<protein>
    <submittedName>
        <fullName evidence="7">TetR family transcriptional regulator</fullName>
    </submittedName>
</protein>
<feature type="domain" description="HTH tetR-type" evidence="6">
    <location>
        <begin position="35"/>
        <end position="95"/>
    </location>
</feature>
<dbReference type="SUPFAM" id="SSF48498">
    <property type="entry name" value="Tetracyclin repressor-like, C-terminal domain"/>
    <property type="match status" value="1"/>
</dbReference>
<dbReference type="AlphaFoldDB" id="D6R247"/>
<reference evidence="7" key="2">
    <citation type="journal article" date="2000" name="Chem. Biol.">
        <title>Construction and in vitro analysis of a new bi-modular polypeptide synthetase for synthesis of N-methylated acyl peptides.</title>
        <authorList>
            <person name="Schauwecker F."/>
            <person name="Pfennig F."/>
            <person name="Grammel N."/>
            <person name="Keller U."/>
        </authorList>
    </citation>
    <scope>NUCLEOTIDE SEQUENCE</scope>
    <source>
        <strain evidence="7">ATCC 11523</strain>
    </source>
</reference>
<gene>
    <name evidence="7" type="primary">acmU</name>
</gene>
<feature type="region of interest" description="Disordered" evidence="5">
    <location>
        <begin position="232"/>
        <end position="255"/>
    </location>
</feature>
<dbReference type="SUPFAM" id="SSF46689">
    <property type="entry name" value="Homeodomain-like"/>
    <property type="match status" value="1"/>
</dbReference>
<evidence type="ECO:0000259" key="6">
    <source>
        <dbReference type="PROSITE" id="PS50977"/>
    </source>
</evidence>
<accession>D6R247</accession>
<dbReference type="GO" id="GO:0003677">
    <property type="term" value="F:DNA binding"/>
    <property type="evidence" value="ECO:0007669"/>
    <property type="project" value="UniProtKB-UniRule"/>
</dbReference>
<dbReference type="GO" id="GO:0045892">
    <property type="term" value="P:negative regulation of DNA-templated transcription"/>
    <property type="evidence" value="ECO:0007669"/>
    <property type="project" value="InterPro"/>
</dbReference>
<dbReference type="InterPro" id="IPR036271">
    <property type="entry name" value="Tet_transcr_reg_TetR-rel_C_sf"/>
</dbReference>
<evidence type="ECO:0000256" key="1">
    <source>
        <dbReference type="ARBA" id="ARBA00023015"/>
    </source>
</evidence>
<dbReference type="PATRIC" id="fig|1892.7.peg.7088"/>
<evidence type="ECO:0000256" key="2">
    <source>
        <dbReference type="ARBA" id="ARBA00023125"/>
    </source>
</evidence>
<dbReference type="EMBL" id="HM038106">
    <property type="protein sequence ID" value="ADG27366.1"/>
    <property type="molecule type" value="Genomic_DNA"/>
</dbReference>
<evidence type="ECO:0000256" key="4">
    <source>
        <dbReference type="PROSITE-ProRule" id="PRU00335"/>
    </source>
</evidence>
<name>D6R247_STRAQ</name>
<sequence>MVVFAGQGDGRRSMALLWRAVGAGAARAIPGPKPGLSVDAIVAAGVEIADTEGMAMLSMRAVGSRLGCTAMALYTYVPGKSELVDLMHDRVLAELPTEYAVTVGWRPAITAWADDTWAFYLRHPWVLRVSQARPILGPGEYAQLETVVRILGTTGLASSVLLRVIGSLFQFVRGTAGVAAEAREAAPVTGVSDEEWWITRSALLAEVAPDFARRFPGLAALEAGAARESCAADVSARDGGPDGGPGGGPGPGEAATPYLAAEARETFVVGLSLILDGIDTAVRRAAEARVSEEIIH</sequence>
<dbReference type="RefSeq" id="WP_057667165.1">
    <property type="nucleotide sequence ID" value="NZ_CM003601.1"/>
</dbReference>
<dbReference type="InterPro" id="IPR004111">
    <property type="entry name" value="Repressor_TetR_C"/>
</dbReference>
<organism evidence="7">
    <name type="scientific">Streptomyces anulatus</name>
    <name type="common">Streptomyces chrysomallus</name>
    <dbReference type="NCBI Taxonomy" id="1892"/>
    <lineage>
        <taxon>Bacteria</taxon>
        <taxon>Bacillati</taxon>
        <taxon>Actinomycetota</taxon>
        <taxon>Actinomycetes</taxon>
        <taxon>Kitasatosporales</taxon>
        <taxon>Streptomycetaceae</taxon>
        <taxon>Streptomyces</taxon>
    </lineage>
</organism>
<keyword evidence="2 4" id="KW-0238">DNA-binding</keyword>
<proteinExistence type="predicted"/>
<keyword evidence="3" id="KW-0804">Transcription</keyword>
<feature type="compositionally biased region" description="Gly residues" evidence="5">
    <location>
        <begin position="241"/>
        <end position="251"/>
    </location>
</feature>
<reference evidence="7" key="1">
    <citation type="journal article" date="1999" name="J. Biol. Chem.">
        <title>Molecular characterization of the genes of actinomycin synthetase I and of a 4-methyl-3-hydroxyanthranilic acid carrier protein involved in the assembly of the acylpeptide chain of actinomycin in Streptomyces.</title>
        <authorList>
            <person name="Pfennig F."/>
            <person name="Schauwecker F."/>
            <person name="Keller U."/>
        </authorList>
    </citation>
    <scope>NUCLEOTIDE SEQUENCE</scope>
    <source>
        <strain evidence="7">ATCC 11523</strain>
    </source>
</reference>
<dbReference type="SMR" id="D6R247"/>